<dbReference type="CDD" id="cd00180">
    <property type="entry name" value="PKc"/>
    <property type="match status" value="1"/>
</dbReference>
<evidence type="ECO:0000256" key="2">
    <source>
        <dbReference type="ARBA" id="ARBA00022679"/>
    </source>
</evidence>
<evidence type="ECO:0000256" key="3">
    <source>
        <dbReference type="ARBA" id="ARBA00022741"/>
    </source>
</evidence>
<evidence type="ECO:0000256" key="8">
    <source>
        <dbReference type="RuleBase" id="RU000304"/>
    </source>
</evidence>
<feature type="domain" description="FHA" evidence="10">
    <location>
        <begin position="88"/>
        <end position="132"/>
    </location>
</feature>
<dbReference type="GO" id="GO:0005737">
    <property type="term" value="C:cytoplasm"/>
    <property type="evidence" value="ECO:0007669"/>
    <property type="project" value="TreeGrafter"/>
</dbReference>
<dbReference type="InterPro" id="IPR050339">
    <property type="entry name" value="CC_SR_Kinase"/>
</dbReference>
<keyword evidence="5 7" id="KW-0067">ATP-binding</keyword>
<keyword evidence="4 12" id="KW-0418">Kinase</keyword>
<feature type="domain" description="Protein kinase" evidence="11">
    <location>
        <begin position="229"/>
        <end position="490"/>
    </location>
</feature>
<dbReference type="SUPFAM" id="SSF56112">
    <property type="entry name" value="Protein kinase-like (PK-like)"/>
    <property type="match status" value="1"/>
</dbReference>
<evidence type="ECO:0000256" key="9">
    <source>
        <dbReference type="SAM" id="MobiDB-lite"/>
    </source>
</evidence>
<dbReference type="InterPro" id="IPR000719">
    <property type="entry name" value="Prot_kinase_dom"/>
</dbReference>
<keyword evidence="13" id="KW-1185">Reference proteome</keyword>
<keyword evidence="8" id="KW-0723">Serine/threonine-protein kinase</keyword>
<comment type="caution">
    <text evidence="12">The sequence shown here is derived from an EMBL/GenBank/DDBJ whole genome shotgun (WGS) entry which is preliminary data.</text>
</comment>
<dbReference type="InterPro" id="IPR011009">
    <property type="entry name" value="Kinase-like_dom_sf"/>
</dbReference>
<proteinExistence type="inferred from homology"/>
<dbReference type="SUPFAM" id="SSF49879">
    <property type="entry name" value="SMAD/FHA domain"/>
    <property type="match status" value="1"/>
</dbReference>
<dbReference type="Gene3D" id="3.30.200.20">
    <property type="entry name" value="Phosphorylase Kinase, domain 1"/>
    <property type="match status" value="1"/>
</dbReference>
<keyword evidence="2" id="KW-0808">Transferase</keyword>
<evidence type="ECO:0000256" key="7">
    <source>
        <dbReference type="PROSITE-ProRule" id="PRU10141"/>
    </source>
</evidence>
<gene>
    <name evidence="12" type="ORF">C8A01DRAFT_19929</name>
</gene>
<reference evidence="13" key="1">
    <citation type="journal article" date="2023" name="Mol. Phylogenet. Evol.">
        <title>Genome-scale phylogeny and comparative genomics of the fungal order Sordariales.</title>
        <authorList>
            <person name="Hensen N."/>
            <person name="Bonometti L."/>
            <person name="Westerberg I."/>
            <person name="Brannstrom I.O."/>
            <person name="Guillou S."/>
            <person name="Cros-Aarteil S."/>
            <person name="Calhoun S."/>
            <person name="Haridas S."/>
            <person name="Kuo A."/>
            <person name="Mondo S."/>
            <person name="Pangilinan J."/>
            <person name="Riley R."/>
            <person name="LaButti K."/>
            <person name="Andreopoulos B."/>
            <person name="Lipzen A."/>
            <person name="Chen C."/>
            <person name="Yan M."/>
            <person name="Daum C."/>
            <person name="Ng V."/>
            <person name="Clum A."/>
            <person name="Steindorff A."/>
            <person name="Ohm R.A."/>
            <person name="Martin F."/>
            <person name="Silar P."/>
            <person name="Natvig D.O."/>
            <person name="Lalanne C."/>
            <person name="Gautier V."/>
            <person name="Ament-Velasquez S.L."/>
            <person name="Kruys A."/>
            <person name="Hutchinson M.I."/>
            <person name="Powell A.J."/>
            <person name="Barry K."/>
            <person name="Miller A.N."/>
            <person name="Grigoriev I.V."/>
            <person name="Debuchy R."/>
            <person name="Gladieux P."/>
            <person name="Hiltunen Thoren M."/>
            <person name="Johannesson H."/>
        </authorList>
    </citation>
    <scope>NUCLEOTIDE SEQUENCE [LARGE SCALE GENOMIC DNA]</scope>
    <source>
        <strain evidence="13">CBS 284.82</strain>
    </source>
</reference>
<dbReference type="PROSITE" id="PS00108">
    <property type="entry name" value="PROTEIN_KINASE_ST"/>
    <property type="match status" value="1"/>
</dbReference>
<dbReference type="Gene3D" id="2.60.200.20">
    <property type="match status" value="1"/>
</dbReference>
<evidence type="ECO:0000256" key="4">
    <source>
        <dbReference type="ARBA" id="ARBA00022777"/>
    </source>
</evidence>
<dbReference type="InterPro" id="IPR000253">
    <property type="entry name" value="FHA_dom"/>
</dbReference>
<evidence type="ECO:0000256" key="5">
    <source>
        <dbReference type="ARBA" id="ARBA00022840"/>
    </source>
</evidence>
<evidence type="ECO:0000313" key="12">
    <source>
        <dbReference type="EMBL" id="KAK4033074.1"/>
    </source>
</evidence>
<dbReference type="GO" id="GO:0004674">
    <property type="term" value="F:protein serine/threonine kinase activity"/>
    <property type="evidence" value="ECO:0007669"/>
    <property type="project" value="UniProtKB-KW"/>
</dbReference>
<dbReference type="PROSITE" id="PS00107">
    <property type="entry name" value="PROTEIN_KINASE_ATP"/>
    <property type="match status" value="1"/>
</dbReference>
<dbReference type="PROSITE" id="PS50011">
    <property type="entry name" value="PROTEIN_KINASE_DOM"/>
    <property type="match status" value="1"/>
</dbReference>
<name>A0AAN6SMH1_9PEZI</name>
<dbReference type="Proteomes" id="UP001303115">
    <property type="component" value="Unassembled WGS sequence"/>
</dbReference>
<dbReference type="SMART" id="SM00220">
    <property type="entry name" value="S_TKc"/>
    <property type="match status" value="1"/>
</dbReference>
<protein>
    <submittedName>
        <fullName evidence="12">Kinase-like domain-containing protein</fullName>
    </submittedName>
</protein>
<evidence type="ECO:0000259" key="11">
    <source>
        <dbReference type="PROSITE" id="PS50011"/>
    </source>
</evidence>
<keyword evidence="3 7" id="KW-0547">Nucleotide-binding</keyword>
<dbReference type="InterPro" id="IPR017441">
    <property type="entry name" value="Protein_kinase_ATP_BS"/>
</dbReference>
<dbReference type="AlphaFoldDB" id="A0AAN6SMH1"/>
<organism evidence="12 13">
    <name type="scientific">Parachaetomium inaequale</name>
    <dbReference type="NCBI Taxonomy" id="2588326"/>
    <lineage>
        <taxon>Eukaryota</taxon>
        <taxon>Fungi</taxon>
        <taxon>Dikarya</taxon>
        <taxon>Ascomycota</taxon>
        <taxon>Pezizomycotina</taxon>
        <taxon>Sordariomycetes</taxon>
        <taxon>Sordariomycetidae</taxon>
        <taxon>Sordariales</taxon>
        <taxon>Chaetomiaceae</taxon>
        <taxon>Parachaetomium</taxon>
    </lineage>
</organism>
<comment type="similarity">
    <text evidence="1">Belongs to the protein kinase superfamily. CAMK Ser/Thr protein kinase family. CHEK2 subfamily.</text>
</comment>
<dbReference type="Gene3D" id="1.10.510.10">
    <property type="entry name" value="Transferase(Phosphotransferase) domain 1"/>
    <property type="match status" value="1"/>
</dbReference>
<dbReference type="Pfam" id="PF00069">
    <property type="entry name" value="Pkinase"/>
    <property type="match status" value="1"/>
</dbReference>
<evidence type="ECO:0000256" key="6">
    <source>
        <dbReference type="ARBA" id="ARBA00037982"/>
    </source>
</evidence>
<dbReference type="InterPro" id="IPR008271">
    <property type="entry name" value="Ser/Thr_kinase_AS"/>
</dbReference>
<feature type="binding site" evidence="7">
    <location>
        <position position="258"/>
    </location>
    <ligand>
        <name>ATP</name>
        <dbReference type="ChEBI" id="CHEBI:30616"/>
    </ligand>
</feature>
<dbReference type="PROSITE" id="PS50006">
    <property type="entry name" value="FHA_DOMAIN"/>
    <property type="match status" value="1"/>
</dbReference>
<dbReference type="GO" id="GO:0005524">
    <property type="term" value="F:ATP binding"/>
    <property type="evidence" value="ECO:0007669"/>
    <property type="project" value="UniProtKB-UniRule"/>
</dbReference>
<accession>A0AAN6SMH1</accession>
<evidence type="ECO:0000313" key="13">
    <source>
        <dbReference type="Proteomes" id="UP001303115"/>
    </source>
</evidence>
<feature type="compositionally biased region" description="Pro residues" evidence="9">
    <location>
        <begin position="202"/>
        <end position="211"/>
    </location>
</feature>
<sequence length="494" mass="55413">MASIGYTLNGRPVLQSDLVLGLTVSSWGTPYTEPFYKANLSRIDETGGIKDRLFKSFHRTDRERTLSLLDATVVLTFSHPPTEARPYFAIGRDPASCEVVCADTAVDDVHIKLCFEDDHLVLYDVSSGGSWIALDDRGLHPTCPRPGEPYRCILPPGCRITLKIPGHEFVLRLPRRNGPELSEFREWRDDFLASCSHAGPTSVPPPRPPPQTTLSPSRSPPQREWRPMYWLESRLGEGGFGTVYRVRRLHDWAVLAAKQLHPAGDDDGSLVNEIRALQRLRHKRVVEYADWYEDSDNPPQRSVLVMEYCPLGSLHDLLAAAPRPFSSSETAIVLKQIAEGLAYLHGSHVTHRDLKPANILVRRRKPLSLALSDFGLASLKREEDRPGMYGRCGTALYSAPEMFGNCAYSPAVDIWGMGVVGLELLQKRLPMPRGIAVEDCPREIATMAEVMYRRYSNCWPILEIVVNMLAWGPRDRPPADKCVSDINRLLSLSR</sequence>
<dbReference type="InterPro" id="IPR008984">
    <property type="entry name" value="SMAD_FHA_dom_sf"/>
</dbReference>
<dbReference type="PANTHER" id="PTHR11042">
    <property type="entry name" value="EUKARYOTIC TRANSLATION INITIATION FACTOR 2-ALPHA KINASE EIF2-ALPHA KINASE -RELATED"/>
    <property type="match status" value="1"/>
</dbReference>
<dbReference type="CDD" id="cd00060">
    <property type="entry name" value="FHA"/>
    <property type="match status" value="1"/>
</dbReference>
<evidence type="ECO:0000259" key="10">
    <source>
        <dbReference type="PROSITE" id="PS50006"/>
    </source>
</evidence>
<evidence type="ECO:0000256" key="1">
    <source>
        <dbReference type="ARBA" id="ARBA00005575"/>
    </source>
</evidence>
<dbReference type="EMBL" id="MU854553">
    <property type="protein sequence ID" value="KAK4033074.1"/>
    <property type="molecule type" value="Genomic_DNA"/>
</dbReference>
<comment type="similarity">
    <text evidence="6">Belongs to the protein kinase superfamily. Ser/Thr protein kinase family. GCN2 subfamily.</text>
</comment>
<dbReference type="GO" id="GO:0005634">
    <property type="term" value="C:nucleus"/>
    <property type="evidence" value="ECO:0007669"/>
    <property type="project" value="TreeGrafter"/>
</dbReference>
<feature type="region of interest" description="Disordered" evidence="9">
    <location>
        <begin position="197"/>
        <end position="223"/>
    </location>
</feature>